<gene>
    <name evidence="1" type="ORF">J1899_04610</name>
</gene>
<dbReference type="InterPro" id="IPR021596">
    <property type="entry name" value="DUF3219"/>
</dbReference>
<dbReference type="RefSeq" id="WP_214477877.1">
    <property type="nucleotide sequence ID" value="NZ_CP071709.1"/>
</dbReference>
<dbReference type="SUPFAM" id="SSF159173">
    <property type="entry name" value="YkvR-like"/>
    <property type="match status" value="1"/>
</dbReference>
<organism evidence="1 2">
    <name type="scientific">Cytobacillus gottheilii</name>
    <dbReference type="NCBI Taxonomy" id="859144"/>
    <lineage>
        <taxon>Bacteria</taxon>
        <taxon>Bacillati</taxon>
        <taxon>Bacillota</taxon>
        <taxon>Bacilli</taxon>
        <taxon>Bacillales</taxon>
        <taxon>Bacillaceae</taxon>
        <taxon>Cytobacillus</taxon>
    </lineage>
</organism>
<accession>A0ABX8FEF1</accession>
<evidence type="ECO:0000313" key="2">
    <source>
        <dbReference type="Proteomes" id="UP000679247"/>
    </source>
</evidence>
<evidence type="ECO:0000313" key="1">
    <source>
        <dbReference type="EMBL" id="QVY62390.1"/>
    </source>
</evidence>
<protein>
    <submittedName>
        <fullName evidence="1">DUF3219 family protein</fullName>
    </submittedName>
</protein>
<sequence>MNNEILLNGTSIKVKSLNHDVAAGLHKITVVFNVNSEEYHDIAVLLYEKTFEVSVPSLQLAFTGEIVHYYTSLTNLYEKGNVGEYTVTFLEKERATQ</sequence>
<reference evidence="1 2" key="1">
    <citation type="submission" date="2021-03" db="EMBL/GenBank/DDBJ databases">
        <title>The first data on the complete genome of the tetrodotoxin-producing bacterium.</title>
        <authorList>
            <person name="Melnikova D.I."/>
            <person name="Nijland R."/>
            <person name="Magarlamov T.Y."/>
        </authorList>
    </citation>
    <scope>NUCLEOTIDE SEQUENCE [LARGE SCALE GENOMIC DNA]</scope>
    <source>
        <strain evidence="1 2">1839</strain>
    </source>
</reference>
<dbReference type="InterPro" id="IPR023105">
    <property type="entry name" value="YkvR-like_sf"/>
</dbReference>
<name>A0ABX8FEF1_9BACI</name>
<dbReference type="Gene3D" id="2.40.30.80">
    <property type="entry name" value="YkvR-like"/>
    <property type="match status" value="1"/>
</dbReference>
<keyword evidence="2" id="KW-1185">Reference proteome</keyword>
<dbReference type="EMBL" id="CP071709">
    <property type="protein sequence ID" value="QVY62390.1"/>
    <property type="molecule type" value="Genomic_DNA"/>
</dbReference>
<proteinExistence type="predicted"/>
<dbReference type="Pfam" id="PF11514">
    <property type="entry name" value="DUF3219"/>
    <property type="match status" value="1"/>
</dbReference>
<dbReference type="Proteomes" id="UP000679247">
    <property type="component" value="Chromosome"/>
</dbReference>